<feature type="transmembrane region" description="Helical" evidence="7">
    <location>
        <begin position="327"/>
        <end position="349"/>
    </location>
</feature>
<evidence type="ECO:0000256" key="7">
    <source>
        <dbReference type="SAM" id="Phobius"/>
    </source>
</evidence>
<comment type="subcellular location">
    <subcellularLocation>
        <location evidence="1">Cell membrane</location>
        <topology evidence="1">Multi-pass membrane protein</topology>
    </subcellularLocation>
</comment>
<feature type="transmembrane region" description="Helical" evidence="7">
    <location>
        <begin position="169"/>
        <end position="189"/>
    </location>
</feature>
<dbReference type="GO" id="GO:0022857">
    <property type="term" value="F:transmembrane transporter activity"/>
    <property type="evidence" value="ECO:0007669"/>
    <property type="project" value="InterPro"/>
</dbReference>
<dbReference type="Pfam" id="PF07690">
    <property type="entry name" value="MFS_1"/>
    <property type="match status" value="2"/>
</dbReference>
<feature type="compositionally biased region" description="Low complexity" evidence="6">
    <location>
        <begin position="7"/>
        <end position="29"/>
    </location>
</feature>
<organism evidence="9 10">
    <name type="scientific">Bifidobacterium leontopitheci</name>
    <dbReference type="NCBI Taxonomy" id="2650774"/>
    <lineage>
        <taxon>Bacteria</taxon>
        <taxon>Bacillati</taxon>
        <taxon>Actinomycetota</taxon>
        <taxon>Actinomycetes</taxon>
        <taxon>Bifidobacteriales</taxon>
        <taxon>Bifidobacteriaceae</taxon>
        <taxon>Bifidobacterium</taxon>
    </lineage>
</organism>
<dbReference type="InterPro" id="IPR011701">
    <property type="entry name" value="MFS"/>
</dbReference>
<feature type="transmembrane region" description="Helical" evidence="7">
    <location>
        <begin position="260"/>
        <end position="277"/>
    </location>
</feature>
<dbReference type="CDD" id="cd17321">
    <property type="entry name" value="MFS_MMR_MDR_like"/>
    <property type="match status" value="1"/>
</dbReference>
<reference evidence="9 10" key="1">
    <citation type="submission" date="2019-09" db="EMBL/GenBank/DDBJ databases">
        <title>Characterization of the phylogenetic diversity of two novel species belonging to the genus Bifidobacterium: Bifidobacterium cebidarum sp. nov. and Bifidobacterium leontopitheci sp. nov.</title>
        <authorList>
            <person name="Lugli G.A."/>
            <person name="Duranti S."/>
            <person name="Milani C."/>
            <person name="Turroni F."/>
            <person name="Ventura M."/>
        </authorList>
    </citation>
    <scope>NUCLEOTIDE SEQUENCE [LARGE SCALE GENOMIC DNA]</scope>
    <source>
        <strain evidence="9 10">LMG 31471</strain>
    </source>
</reference>
<keyword evidence="5 7" id="KW-0472">Membrane</keyword>
<dbReference type="PROSITE" id="PS50850">
    <property type="entry name" value="MFS"/>
    <property type="match status" value="1"/>
</dbReference>
<feature type="transmembrane region" description="Helical" evidence="7">
    <location>
        <begin position="79"/>
        <end position="99"/>
    </location>
</feature>
<keyword evidence="3 7" id="KW-0812">Transmembrane</keyword>
<evidence type="ECO:0000256" key="4">
    <source>
        <dbReference type="ARBA" id="ARBA00022989"/>
    </source>
</evidence>
<dbReference type="Gene3D" id="1.20.1720.10">
    <property type="entry name" value="Multidrug resistance protein D"/>
    <property type="match status" value="1"/>
</dbReference>
<feature type="region of interest" description="Disordered" evidence="6">
    <location>
        <begin position="1"/>
        <end position="39"/>
    </location>
</feature>
<feature type="transmembrane region" description="Helical" evidence="7">
    <location>
        <begin position="458"/>
        <end position="476"/>
    </location>
</feature>
<evidence type="ECO:0000256" key="2">
    <source>
        <dbReference type="ARBA" id="ARBA00022448"/>
    </source>
</evidence>
<accession>A0A6I1GMZ8</accession>
<proteinExistence type="predicted"/>
<keyword evidence="2" id="KW-0813">Transport</keyword>
<dbReference type="EMBL" id="WBVT01000008">
    <property type="protein sequence ID" value="KAB7790697.1"/>
    <property type="molecule type" value="Genomic_DNA"/>
</dbReference>
<feature type="transmembrane region" description="Helical" evidence="7">
    <location>
        <begin position="42"/>
        <end position="67"/>
    </location>
</feature>
<evidence type="ECO:0000256" key="3">
    <source>
        <dbReference type="ARBA" id="ARBA00022692"/>
    </source>
</evidence>
<dbReference type="AlphaFoldDB" id="A0A6I1GMZ8"/>
<dbReference type="RefSeq" id="WP_152234154.1">
    <property type="nucleotide sequence ID" value="NZ_JBHSKZ010000027.1"/>
</dbReference>
<sequence length="481" mass="49709">MTESTRKTPNTTSSKTTSSKTTSPNTATPDPTHGPHAGRPSALPATIAAAVASFLAGMDVLIVNVALPTIADELGGDMAVQQWVVDGYTLLFAALLLLAGSLADRFGAKRMFLAGAALFGAASLFCSLAWSMTALVAGRCLLGVASALILPASMSLINEANPDPRRRAWALALWGAGGASASAVGPLLGGLLTPIHWSLVFAINVPFCLLILVTAPKIAASPSRPVRFDWLGQTLALAGLTALVAGIIEVGSLGPSHPATITLIGVGLVAIAAFAYSQTRVAAPMMPLGLFRVRGMQVALQIGFIMIFNWYGMVFICTMFLQNELGMAPFAAGLVFVQSAFVTIVGNLLGGRIITAHGSKFSITLGLSIMIVGFMIEFLAPQPIPVWVIATGLSVVGFGAAVTTPAAAGVVLASVDPSQTGIASAMFNTFRQVGGAIGVAAFGVVATFLPSLDVTLRVVFAASALLLVYVLAFELLRWRGR</sequence>
<dbReference type="InterPro" id="IPR036259">
    <property type="entry name" value="MFS_trans_sf"/>
</dbReference>
<evidence type="ECO:0000313" key="10">
    <source>
        <dbReference type="Proteomes" id="UP000441772"/>
    </source>
</evidence>
<dbReference type="PANTHER" id="PTHR42718:SF9">
    <property type="entry name" value="MAJOR FACILITATOR SUPERFAMILY MULTIDRUG TRANSPORTER MFSC"/>
    <property type="match status" value="1"/>
</dbReference>
<gene>
    <name evidence="9" type="ORF">F7D09_0803</name>
</gene>
<name>A0A6I1GMZ8_9BIFI</name>
<evidence type="ECO:0000313" key="9">
    <source>
        <dbReference type="EMBL" id="KAB7790697.1"/>
    </source>
</evidence>
<dbReference type="Gene3D" id="1.20.1250.20">
    <property type="entry name" value="MFS general substrate transporter like domains"/>
    <property type="match status" value="1"/>
</dbReference>
<dbReference type="GO" id="GO:0005886">
    <property type="term" value="C:plasma membrane"/>
    <property type="evidence" value="ECO:0007669"/>
    <property type="project" value="UniProtKB-SubCell"/>
</dbReference>
<feature type="transmembrane region" description="Helical" evidence="7">
    <location>
        <begin position="361"/>
        <end position="380"/>
    </location>
</feature>
<evidence type="ECO:0000256" key="5">
    <source>
        <dbReference type="ARBA" id="ARBA00023136"/>
    </source>
</evidence>
<feature type="transmembrane region" description="Helical" evidence="7">
    <location>
        <begin position="433"/>
        <end position="452"/>
    </location>
</feature>
<feature type="transmembrane region" description="Helical" evidence="7">
    <location>
        <begin position="298"/>
        <end position="321"/>
    </location>
</feature>
<evidence type="ECO:0000256" key="1">
    <source>
        <dbReference type="ARBA" id="ARBA00004651"/>
    </source>
</evidence>
<feature type="transmembrane region" description="Helical" evidence="7">
    <location>
        <begin position="136"/>
        <end position="157"/>
    </location>
</feature>
<feature type="domain" description="Major facilitator superfamily (MFS) profile" evidence="8">
    <location>
        <begin position="45"/>
        <end position="481"/>
    </location>
</feature>
<dbReference type="Proteomes" id="UP000441772">
    <property type="component" value="Unassembled WGS sequence"/>
</dbReference>
<keyword evidence="4 7" id="KW-1133">Transmembrane helix</keyword>
<evidence type="ECO:0000259" key="8">
    <source>
        <dbReference type="PROSITE" id="PS50850"/>
    </source>
</evidence>
<feature type="transmembrane region" description="Helical" evidence="7">
    <location>
        <begin position="111"/>
        <end position="130"/>
    </location>
</feature>
<evidence type="ECO:0000256" key="6">
    <source>
        <dbReference type="SAM" id="MobiDB-lite"/>
    </source>
</evidence>
<feature type="transmembrane region" description="Helical" evidence="7">
    <location>
        <begin position="228"/>
        <end position="248"/>
    </location>
</feature>
<dbReference type="PANTHER" id="PTHR42718">
    <property type="entry name" value="MAJOR FACILITATOR SUPERFAMILY MULTIDRUG TRANSPORTER MFSC"/>
    <property type="match status" value="1"/>
</dbReference>
<keyword evidence="10" id="KW-1185">Reference proteome</keyword>
<feature type="transmembrane region" description="Helical" evidence="7">
    <location>
        <begin position="386"/>
        <end position="412"/>
    </location>
</feature>
<protein>
    <submittedName>
        <fullName evidence="9">MFS transporter</fullName>
    </submittedName>
</protein>
<feature type="transmembrane region" description="Helical" evidence="7">
    <location>
        <begin position="195"/>
        <end position="216"/>
    </location>
</feature>
<dbReference type="SUPFAM" id="SSF103473">
    <property type="entry name" value="MFS general substrate transporter"/>
    <property type="match status" value="1"/>
</dbReference>
<dbReference type="InterPro" id="IPR020846">
    <property type="entry name" value="MFS_dom"/>
</dbReference>
<comment type="caution">
    <text evidence="9">The sequence shown here is derived from an EMBL/GenBank/DDBJ whole genome shotgun (WGS) entry which is preliminary data.</text>
</comment>